<dbReference type="Pfam" id="PF00989">
    <property type="entry name" value="PAS"/>
    <property type="match status" value="1"/>
</dbReference>
<keyword evidence="5" id="KW-1185">Reference proteome</keyword>
<dbReference type="Pfam" id="PF01590">
    <property type="entry name" value="GAF"/>
    <property type="match status" value="1"/>
</dbReference>
<accession>A0ABU0RMJ5</accession>
<dbReference type="Pfam" id="PF07228">
    <property type="entry name" value="SpoIIE"/>
    <property type="match status" value="1"/>
</dbReference>
<evidence type="ECO:0000313" key="4">
    <source>
        <dbReference type="EMBL" id="MDQ0933217.1"/>
    </source>
</evidence>
<feature type="region of interest" description="Disordered" evidence="2">
    <location>
        <begin position="1"/>
        <end position="25"/>
    </location>
</feature>
<dbReference type="InterPro" id="IPR001932">
    <property type="entry name" value="PPM-type_phosphatase-like_dom"/>
</dbReference>
<dbReference type="Pfam" id="PF08448">
    <property type="entry name" value="PAS_4"/>
    <property type="match status" value="1"/>
</dbReference>
<proteinExistence type="predicted"/>
<evidence type="ECO:0000256" key="1">
    <source>
        <dbReference type="ARBA" id="ARBA00022801"/>
    </source>
</evidence>
<gene>
    <name evidence="4" type="ORF">QFZ49_003157</name>
</gene>
<sequence>MTFPSHASDVPEGDPGHSRGVPDPTAFAPNTVVVVLDATGRIRLWSRSAQDMLGWTGKHVLGRGFDHLMDPRSLHPKARSDIITGLLSRECWNGLLPLRHRDGRPVRVQVRSSRLLDEDGRAFVHASLTEASRPGRKAADSAALESFLESNPLGVAIFDNDLRCVRANEALARLDHHPLVDHLGHSVDEVIDEPAGSLLLDLQRQVLRTGRSMTDVTLPGPGGEGFCSVSCNRLEDTEHRVIGVACTLTDVTERHRTAGENELVRQRLSLLNEVGSRVADLLDIPMIAERLAGTLAPGFSDYAGVVLLESVVTDGELPQHAPTHRTPLIQLGVAWAQHNPTVDRMLRLGQPVNVAEDSAAGEALSSGLPQLLDSPEQLRSATYRDDPKSRAALELGVHSMMMLPLRAGGVVLGLLVVHRANDSPPFDHADLGFAMKLADRASTSLDNARLYTRERAGALMLQRALMPQHIPEPPGVHIAFRYVPGSTGNEAGGDWFDVTRLAGGRVALVIGDVTGHGLRAAATMGLLRTAVRTLSVLDLPPAQLLQHIDDIATDLAHDPDEALMATCVYAVYDPSLRRCVMARAGHVPPLMIQPEPTAEGGRSVQVLDMPSGAPLGVGGVKFEEVEFDVLDGSVLALYTDGLIETRGQDISDGLKRLCSQLSQPHTSLEAACDSVLGILDPGAEQDDVALLLAQFVGLPENRRGSP</sequence>
<dbReference type="SMART" id="SM00065">
    <property type="entry name" value="GAF"/>
    <property type="match status" value="1"/>
</dbReference>
<dbReference type="InterPro" id="IPR003018">
    <property type="entry name" value="GAF"/>
</dbReference>
<reference evidence="4 5" key="1">
    <citation type="submission" date="2023-07" db="EMBL/GenBank/DDBJ databases">
        <title>Comparative genomics of wheat-associated soil bacteria to identify genetic determinants of phenazine resistance.</title>
        <authorList>
            <person name="Mouncey N."/>
        </authorList>
    </citation>
    <scope>NUCLEOTIDE SEQUENCE [LARGE SCALE GENOMIC DNA]</scope>
    <source>
        <strain evidence="4 5">W2I16</strain>
    </source>
</reference>
<dbReference type="Gene3D" id="3.30.450.40">
    <property type="match status" value="1"/>
</dbReference>
<dbReference type="CDD" id="cd00130">
    <property type="entry name" value="PAS"/>
    <property type="match status" value="2"/>
</dbReference>
<dbReference type="SUPFAM" id="SSF81606">
    <property type="entry name" value="PP2C-like"/>
    <property type="match status" value="1"/>
</dbReference>
<dbReference type="PANTHER" id="PTHR43156">
    <property type="entry name" value="STAGE II SPORULATION PROTEIN E-RELATED"/>
    <property type="match status" value="1"/>
</dbReference>
<dbReference type="InterPro" id="IPR052016">
    <property type="entry name" value="Bact_Sigma-Reg"/>
</dbReference>
<dbReference type="NCBIfam" id="TIGR00229">
    <property type="entry name" value="sensory_box"/>
    <property type="match status" value="1"/>
</dbReference>
<dbReference type="InterPro" id="IPR013767">
    <property type="entry name" value="PAS_fold"/>
</dbReference>
<dbReference type="SUPFAM" id="SSF55781">
    <property type="entry name" value="GAF domain-like"/>
    <property type="match status" value="1"/>
</dbReference>
<protein>
    <submittedName>
        <fullName evidence="4">PAS domain S-box-containing protein</fullName>
    </submittedName>
</protein>
<keyword evidence="1" id="KW-0378">Hydrolase</keyword>
<evidence type="ECO:0000256" key="2">
    <source>
        <dbReference type="SAM" id="MobiDB-lite"/>
    </source>
</evidence>
<feature type="domain" description="PAS" evidence="3">
    <location>
        <begin position="33"/>
        <end position="73"/>
    </location>
</feature>
<dbReference type="InterPro" id="IPR000014">
    <property type="entry name" value="PAS"/>
</dbReference>
<dbReference type="SMART" id="SM00091">
    <property type="entry name" value="PAS"/>
    <property type="match status" value="2"/>
</dbReference>
<name>A0ABU0RMJ5_9ACTN</name>
<evidence type="ECO:0000313" key="5">
    <source>
        <dbReference type="Proteomes" id="UP001223072"/>
    </source>
</evidence>
<dbReference type="InterPro" id="IPR013656">
    <property type="entry name" value="PAS_4"/>
</dbReference>
<organism evidence="4 5">
    <name type="scientific">Streptomyces turgidiscabies</name>
    <dbReference type="NCBI Taxonomy" id="85558"/>
    <lineage>
        <taxon>Bacteria</taxon>
        <taxon>Bacillati</taxon>
        <taxon>Actinomycetota</taxon>
        <taxon>Actinomycetes</taxon>
        <taxon>Kitasatosporales</taxon>
        <taxon>Streptomycetaceae</taxon>
        <taxon>Streptomyces</taxon>
    </lineage>
</organism>
<comment type="caution">
    <text evidence="4">The sequence shown here is derived from an EMBL/GenBank/DDBJ whole genome shotgun (WGS) entry which is preliminary data.</text>
</comment>
<dbReference type="Gene3D" id="3.30.450.20">
    <property type="entry name" value="PAS domain"/>
    <property type="match status" value="2"/>
</dbReference>
<dbReference type="SMART" id="SM00331">
    <property type="entry name" value="PP2C_SIG"/>
    <property type="match status" value="1"/>
</dbReference>
<dbReference type="Gene3D" id="3.60.40.10">
    <property type="entry name" value="PPM-type phosphatase domain"/>
    <property type="match status" value="1"/>
</dbReference>
<dbReference type="Proteomes" id="UP001223072">
    <property type="component" value="Unassembled WGS sequence"/>
</dbReference>
<dbReference type="EMBL" id="JAUSZS010000004">
    <property type="protein sequence ID" value="MDQ0933217.1"/>
    <property type="molecule type" value="Genomic_DNA"/>
</dbReference>
<dbReference type="PANTHER" id="PTHR43156:SF2">
    <property type="entry name" value="STAGE II SPORULATION PROTEIN E"/>
    <property type="match status" value="1"/>
</dbReference>
<dbReference type="InterPro" id="IPR035965">
    <property type="entry name" value="PAS-like_dom_sf"/>
</dbReference>
<dbReference type="InterPro" id="IPR029016">
    <property type="entry name" value="GAF-like_dom_sf"/>
</dbReference>
<dbReference type="InterPro" id="IPR036457">
    <property type="entry name" value="PPM-type-like_dom_sf"/>
</dbReference>
<dbReference type="RefSeq" id="WP_307627059.1">
    <property type="nucleotide sequence ID" value="NZ_JAUSZS010000004.1"/>
</dbReference>
<evidence type="ECO:0000259" key="3">
    <source>
        <dbReference type="PROSITE" id="PS50112"/>
    </source>
</evidence>
<dbReference type="PROSITE" id="PS50112">
    <property type="entry name" value="PAS"/>
    <property type="match status" value="1"/>
</dbReference>
<dbReference type="SUPFAM" id="SSF55785">
    <property type="entry name" value="PYP-like sensor domain (PAS domain)"/>
    <property type="match status" value="2"/>
</dbReference>